<comment type="caution">
    <text evidence="2">The sequence shown here is derived from an EMBL/GenBank/DDBJ whole genome shotgun (WGS) entry which is preliminary data.</text>
</comment>
<feature type="compositionally biased region" description="Low complexity" evidence="1">
    <location>
        <begin position="141"/>
        <end position="158"/>
    </location>
</feature>
<name>A0A0K9XFZ3_9ACTN</name>
<dbReference type="AlphaFoldDB" id="A0A0K9XFZ3"/>
<feature type="compositionally biased region" description="Low complexity" evidence="1">
    <location>
        <begin position="20"/>
        <end position="31"/>
    </location>
</feature>
<feature type="compositionally biased region" description="Polar residues" evidence="1">
    <location>
        <begin position="1"/>
        <end position="12"/>
    </location>
</feature>
<protein>
    <submittedName>
        <fullName evidence="2">Uncharacterized protein</fullName>
    </submittedName>
</protein>
<evidence type="ECO:0000313" key="2">
    <source>
        <dbReference type="EMBL" id="KNB52295.1"/>
    </source>
</evidence>
<dbReference type="Proteomes" id="UP000037288">
    <property type="component" value="Unassembled WGS sequence"/>
</dbReference>
<keyword evidence="3" id="KW-1185">Reference proteome</keyword>
<gene>
    <name evidence="2" type="ORF">AC230_12160</name>
</gene>
<feature type="compositionally biased region" description="Polar residues" evidence="1">
    <location>
        <begin position="110"/>
        <end position="120"/>
    </location>
</feature>
<proteinExistence type="predicted"/>
<feature type="compositionally biased region" description="Low complexity" evidence="1">
    <location>
        <begin position="63"/>
        <end position="73"/>
    </location>
</feature>
<sequence>MRRQWSPSSSASDARKPSTARRTAGARSGSADTRSSSGGWCAQDAAGPGPREGSRTHQTSSDRAAASARTAAARCRRCHGHDGGRQERASGPGSGSGSRTGCRPGRRTIPSPSSRQQRWGTHSLPPLVRSEASPSTRRRCSTPTVTSSSGPSPPGVRASASRAVYGVGVAGSPASMRWFCCTASRREIRRWSCGSSRSQAAAALPA</sequence>
<organism evidence="2 3">
    <name type="scientific">Streptomyces caatingaensis</name>
    <dbReference type="NCBI Taxonomy" id="1678637"/>
    <lineage>
        <taxon>Bacteria</taxon>
        <taxon>Bacillati</taxon>
        <taxon>Actinomycetota</taxon>
        <taxon>Actinomycetes</taxon>
        <taxon>Kitasatosporales</taxon>
        <taxon>Streptomycetaceae</taxon>
        <taxon>Streptomyces</taxon>
    </lineage>
</organism>
<accession>A0A0K9XFZ3</accession>
<dbReference type="EMBL" id="LFXA01000007">
    <property type="protein sequence ID" value="KNB52295.1"/>
    <property type="molecule type" value="Genomic_DNA"/>
</dbReference>
<evidence type="ECO:0000256" key="1">
    <source>
        <dbReference type="SAM" id="MobiDB-lite"/>
    </source>
</evidence>
<evidence type="ECO:0000313" key="3">
    <source>
        <dbReference type="Proteomes" id="UP000037288"/>
    </source>
</evidence>
<feature type="region of interest" description="Disordered" evidence="1">
    <location>
        <begin position="1"/>
        <end position="158"/>
    </location>
</feature>
<reference evidence="3" key="1">
    <citation type="submission" date="2015-07" db="EMBL/GenBank/DDBJ databases">
        <title>Draft genome sequence of Streptomyces sp. CMAA 1322, a bacterium isolated from Caatinga biome, from dry forest semiarid of Brazil.</title>
        <authorList>
            <person name="Santos S.N."/>
            <person name="Gacesa R."/>
            <person name="Taketani R.G."/>
            <person name="Long P.F."/>
            <person name="Melo I.S."/>
        </authorList>
    </citation>
    <scope>NUCLEOTIDE SEQUENCE [LARGE SCALE GENOMIC DNA]</scope>
    <source>
        <strain evidence="3">CMAA 1322</strain>
    </source>
</reference>